<accession>A0A5N4D6F3</accession>
<organism evidence="2 3">
    <name type="scientific">Camelus dromedarius</name>
    <name type="common">Dromedary</name>
    <name type="synonym">Arabian camel</name>
    <dbReference type="NCBI Taxonomy" id="9838"/>
    <lineage>
        <taxon>Eukaryota</taxon>
        <taxon>Metazoa</taxon>
        <taxon>Chordata</taxon>
        <taxon>Craniata</taxon>
        <taxon>Vertebrata</taxon>
        <taxon>Euteleostomi</taxon>
        <taxon>Mammalia</taxon>
        <taxon>Eutheria</taxon>
        <taxon>Laurasiatheria</taxon>
        <taxon>Artiodactyla</taxon>
        <taxon>Tylopoda</taxon>
        <taxon>Camelidae</taxon>
        <taxon>Camelus</taxon>
    </lineage>
</organism>
<dbReference type="Proteomes" id="UP000299084">
    <property type="component" value="Unassembled WGS sequence"/>
</dbReference>
<keyword evidence="1" id="KW-0472">Membrane</keyword>
<dbReference type="EMBL" id="JWIN03000015">
    <property type="protein sequence ID" value="KAB1266713.1"/>
    <property type="molecule type" value="Genomic_DNA"/>
</dbReference>
<keyword evidence="3" id="KW-1185">Reference proteome</keyword>
<protein>
    <submittedName>
        <fullName evidence="2">Uncharacterized protein</fullName>
    </submittedName>
</protein>
<dbReference type="AlphaFoldDB" id="A0A5N4D6F3"/>
<feature type="transmembrane region" description="Helical" evidence="1">
    <location>
        <begin position="6"/>
        <end position="28"/>
    </location>
</feature>
<evidence type="ECO:0000313" key="2">
    <source>
        <dbReference type="EMBL" id="KAB1266713.1"/>
    </source>
</evidence>
<proteinExistence type="predicted"/>
<name>A0A5N4D6F3_CAMDR</name>
<reference evidence="2 3" key="1">
    <citation type="journal article" date="2019" name="Mol. Ecol. Resour.">
        <title>Improving Illumina assemblies with Hi-C and long reads: an example with the North African dromedary.</title>
        <authorList>
            <person name="Elbers J.P."/>
            <person name="Rogers M.F."/>
            <person name="Perelman P.L."/>
            <person name="Proskuryakova A.A."/>
            <person name="Serdyukova N.A."/>
            <person name="Johnson W.E."/>
            <person name="Horin P."/>
            <person name="Corander J."/>
            <person name="Murphy D."/>
            <person name="Burger P.A."/>
        </authorList>
    </citation>
    <scope>NUCLEOTIDE SEQUENCE [LARGE SCALE GENOMIC DNA]</scope>
    <source>
        <strain evidence="2">Drom800</strain>
        <tissue evidence="2">Blood</tissue>
    </source>
</reference>
<comment type="caution">
    <text evidence="2">The sequence shown here is derived from an EMBL/GenBank/DDBJ whole genome shotgun (WGS) entry which is preliminary data.</text>
</comment>
<evidence type="ECO:0000313" key="3">
    <source>
        <dbReference type="Proteomes" id="UP000299084"/>
    </source>
</evidence>
<sequence>MSVKEMFLIRCFLLDSTVKIFVLMTFYLEIYHGLLKQKIFMKFLIPLLKSMRLKDNGPTPGKQPGSRGGLLLKNCLQNHCQDHSSCLHQSSQTMPHKSGYQ</sequence>
<keyword evidence="1" id="KW-0812">Transmembrane</keyword>
<evidence type="ECO:0000256" key="1">
    <source>
        <dbReference type="SAM" id="Phobius"/>
    </source>
</evidence>
<keyword evidence="1" id="KW-1133">Transmembrane helix</keyword>
<gene>
    <name evidence="2" type="ORF">Cadr_000017679</name>
</gene>